<dbReference type="Proteomes" id="UP001265083">
    <property type="component" value="Unassembled WGS sequence"/>
</dbReference>
<name>A0ABU2GNA0_9ACTN</name>
<sequence length="409" mass="43668">MEPLHRLVDSSLLVADPLAGRYRLLYLVRQFLLDRLRESGGLDAAEDLLLTQCVLTAREIDEDWLGPEEPQANRRLHAELDNFRAARDVALACGRIDELVSITTSLSLVSIWRNIHELWMWAIELAESPEIDGHAREDEVLAAAAEAARLTGRFDLALNLAGRAVDASTSAGRDPNGAAYGASAAVAHFRGDYAVAAQRWSAAADLDSRLGAAYLASSALAIAYGGDRRRAARVLAEAGDRVAADAGGSQHAFLDYVQGELVAFRDPATALALYQRAEARAEAVGATFVLGVARVGAASCLAQVGDRASAAQAYRFLLRFWRDSGQPTQLWTTARNAASLLRAVGRREIADLLLSCAELDPAASLDGPRNGDDAASTGGGMAAFVSADDVIDRALRELGETVDEPEPGY</sequence>
<dbReference type="SUPFAM" id="SSF48452">
    <property type="entry name" value="TPR-like"/>
    <property type="match status" value="1"/>
</dbReference>
<accession>A0ABU2GNA0</accession>
<evidence type="ECO:0000313" key="1">
    <source>
        <dbReference type="EMBL" id="MDS1112429.1"/>
    </source>
</evidence>
<protein>
    <recommendedName>
        <fullName evidence="3">Tetratricopeptide repeat-containing protein</fullName>
    </recommendedName>
</protein>
<evidence type="ECO:0008006" key="3">
    <source>
        <dbReference type="Google" id="ProtNLM"/>
    </source>
</evidence>
<keyword evidence="2" id="KW-1185">Reference proteome</keyword>
<comment type="caution">
    <text evidence="1">The sequence shown here is derived from an EMBL/GenBank/DDBJ whole genome shotgun (WGS) entry which is preliminary data.</text>
</comment>
<dbReference type="EMBL" id="JAVLUS010000001">
    <property type="protein sequence ID" value="MDS1112429.1"/>
    <property type="molecule type" value="Genomic_DNA"/>
</dbReference>
<proteinExistence type="predicted"/>
<gene>
    <name evidence="1" type="ORF">RD149_01475</name>
</gene>
<reference evidence="1 2" key="1">
    <citation type="submission" date="2023-08" db="EMBL/GenBank/DDBJ databases">
        <title>Bioegradation of LLDPE and BLDPE plastic by marine bacteria from coast plastic debris.</title>
        <authorList>
            <person name="Rong Z."/>
        </authorList>
    </citation>
    <scope>NUCLEOTIDE SEQUENCE [LARGE SCALE GENOMIC DNA]</scope>
    <source>
        <strain evidence="1 2">Z-2</strain>
    </source>
</reference>
<dbReference type="InterPro" id="IPR011990">
    <property type="entry name" value="TPR-like_helical_dom_sf"/>
</dbReference>
<organism evidence="1 2">
    <name type="scientific">Gordonia westfalica</name>
    <dbReference type="NCBI Taxonomy" id="158898"/>
    <lineage>
        <taxon>Bacteria</taxon>
        <taxon>Bacillati</taxon>
        <taxon>Actinomycetota</taxon>
        <taxon>Actinomycetes</taxon>
        <taxon>Mycobacteriales</taxon>
        <taxon>Gordoniaceae</taxon>
        <taxon>Gordonia</taxon>
    </lineage>
</organism>
<evidence type="ECO:0000313" key="2">
    <source>
        <dbReference type="Proteomes" id="UP001265083"/>
    </source>
</evidence>
<dbReference type="RefSeq" id="WP_310949042.1">
    <property type="nucleotide sequence ID" value="NZ_JAVLUS010000001.1"/>
</dbReference>